<evidence type="ECO:0000256" key="1">
    <source>
        <dbReference type="SAM" id="MobiDB-lite"/>
    </source>
</evidence>
<evidence type="ECO:0000313" key="4">
    <source>
        <dbReference type="Proteomes" id="UP000578352"/>
    </source>
</evidence>
<organism evidence="3 4">
    <name type="scientific">Leifsonia shinshuensis</name>
    <dbReference type="NCBI Taxonomy" id="150026"/>
    <lineage>
        <taxon>Bacteria</taxon>
        <taxon>Bacillati</taxon>
        <taxon>Actinomycetota</taxon>
        <taxon>Actinomycetes</taxon>
        <taxon>Micrococcales</taxon>
        <taxon>Microbacteriaceae</taxon>
        <taxon>Leifsonia</taxon>
    </lineage>
</organism>
<gene>
    <name evidence="3" type="ORF">HNR13_001130</name>
</gene>
<feature type="region of interest" description="Disordered" evidence="1">
    <location>
        <begin position="744"/>
        <end position="803"/>
    </location>
</feature>
<reference evidence="3 4" key="1">
    <citation type="submission" date="2020-07" db="EMBL/GenBank/DDBJ databases">
        <title>Sequencing the genomes of 1000 actinobacteria strains.</title>
        <authorList>
            <person name="Klenk H.-P."/>
        </authorList>
    </citation>
    <scope>NUCLEOTIDE SEQUENCE [LARGE SCALE GENOMIC DNA]</scope>
    <source>
        <strain evidence="3 4">DSM 15165</strain>
    </source>
</reference>
<feature type="transmembrane region" description="Helical" evidence="2">
    <location>
        <begin position="822"/>
        <end position="842"/>
    </location>
</feature>
<feature type="compositionally biased region" description="Low complexity" evidence="1">
    <location>
        <begin position="744"/>
        <end position="758"/>
    </location>
</feature>
<dbReference type="SUPFAM" id="SSF53850">
    <property type="entry name" value="Periplasmic binding protein-like II"/>
    <property type="match status" value="1"/>
</dbReference>
<dbReference type="Gene3D" id="3.40.190.10">
    <property type="entry name" value="Periplasmic binding protein-like II"/>
    <property type="match status" value="2"/>
</dbReference>
<feature type="compositionally biased region" description="Polar residues" evidence="1">
    <location>
        <begin position="790"/>
        <end position="803"/>
    </location>
</feature>
<proteinExistence type="predicted"/>
<dbReference type="AlphaFoldDB" id="A0A853CSF9"/>
<keyword evidence="2" id="KW-0472">Membrane</keyword>
<dbReference type="RefSeq" id="WP_179604847.1">
    <property type="nucleotide sequence ID" value="NZ_BAABEH010000001.1"/>
</dbReference>
<accession>A0A853CSF9</accession>
<comment type="caution">
    <text evidence="3">The sequence shown here is derived from an EMBL/GenBank/DDBJ whole genome shotgun (WGS) entry which is preliminary data.</text>
</comment>
<dbReference type="EMBL" id="JACCFL010000001">
    <property type="protein sequence ID" value="NYJ22843.1"/>
    <property type="molecule type" value="Genomic_DNA"/>
</dbReference>
<name>A0A853CSF9_9MICO</name>
<keyword evidence="2" id="KW-0812">Transmembrane</keyword>
<evidence type="ECO:0000256" key="2">
    <source>
        <dbReference type="SAM" id="Phobius"/>
    </source>
</evidence>
<keyword evidence="2" id="KW-1133">Transmembrane helix</keyword>
<dbReference type="Proteomes" id="UP000578352">
    <property type="component" value="Unassembled WGS sequence"/>
</dbReference>
<protein>
    <recommendedName>
        <fullName evidence="5">PBP domain-containing protein</fullName>
    </recommendedName>
</protein>
<evidence type="ECO:0008006" key="5">
    <source>
        <dbReference type="Google" id="ProtNLM"/>
    </source>
</evidence>
<evidence type="ECO:0000313" key="3">
    <source>
        <dbReference type="EMBL" id="NYJ22843.1"/>
    </source>
</evidence>
<sequence>MKTTGSKAVRGTISRSLALGAAAGILVTVTLSAWPGGAGPSAKADTAVAVTATAAQQDPDAANAPFPNLAVTVSQTSGLISQGVTVSWTGAKASTPPSGNTGGENFLQIAQCWGEDPQNPGHPDRTTCQYGAFNTPGARRDGFVADGSVAPQDDQYTAPRTGIFSPPYTSIPFRSVDGTTIASVVNGKQTNTNVNVNAYFNPNSSNEVPWAGSATNGAGSVKFEIQTALQANGLGCGAPTGATAASAPQTCWLVVIPRGTADAGEQHITQSGLRWDQWKHNIAFKLTFKPLGVTCALGAAERQLRGSELVGAAVSSWQPVLCNAQGGAIYTMSNAADSDALGQAASAGANAPLALTSRALGGDSDPNRYAPVAVGGIAIAFAVDRAPTADPSTPADQLAKSGLSFDSMKLTPRLIAKLLTASYIDALPTYAAKKEVGYNSPADPGHNARNLLLDPDFQKVNADNPDWKYQAIVAPSVADLLIPQGRSDAAMQLWRYVLSDPDAAAFLAGAADPWGMKVNTYSSTSAKVNPTGTALTLPRDDFPKADPIVQPAGSAGGEVNLVTWRPYTSDFDQSAYYTLRGDGQTLGLWDPTAQPAKYGKSVRNLPGYQKVLALTDTSSAAKYQVATAQLLNSAGAYVAPTSASLAAAAAAMTPVAGQPQVSEYDPTGAAAKAAKDAYPLAMPVYAATNPTQGDSATRTDYAGFIRYAATTGQTPGVDPGQLPPGYTPIPAAWKAQALAAADAIQSGQAASQPAPATSDGGTSPDTSAAPGDVPLTSAPGAATGGAVQPAAQSTSPTATGNAVTSLSAGTTVKDPDIGALPAAVPGGIVGGLVAAASAPLIGRVRRFR</sequence>